<feature type="domain" description="TraC-like" evidence="2">
    <location>
        <begin position="70"/>
        <end position="311"/>
    </location>
</feature>
<keyword evidence="3" id="KW-0614">Plasmid</keyword>
<gene>
    <name evidence="3" type="ordered locus">HacjB3_19188</name>
</gene>
<dbReference type="eggNOG" id="arCOG09337">
    <property type="taxonomic scope" value="Archaea"/>
</dbReference>
<evidence type="ECO:0000256" key="1">
    <source>
        <dbReference type="SAM" id="MobiDB-lite"/>
    </source>
</evidence>
<dbReference type="PATRIC" id="fig|795797.18.peg.3711"/>
<proteinExistence type="predicted"/>
<evidence type="ECO:0000259" key="2">
    <source>
        <dbReference type="Pfam" id="PF26593"/>
    </source>
</evidence>
<dbReference type="Proteomes" id="UP000000390">
    <property type="component" value="Plasmid 3"/>
</dbReference>
<accession>D8JD22</accession>
<dbReference type="GeneID" id="9385740"/>
<dbReference type="RefSeq" id="WP_013199696.1">
    <property type="nucleotide sequence ID" value="NC_014300.1"/>
</dbReference>
<dbReference type="HOGENOM" id="CLU_275661_0_0_2"/>
<dbReference type="eggNOG" id="arCOG07496">
    <property type="taxonomic scope" value="Archaea"/>
</dbReference>
<protein>
    <submittedName>
        <fullName evidence="3">Transfer complex protein</fullName>
    </submittedName>
</protein>
<feature type="region of interest" description="Disordered" evidence="1">
    <location>
        <begin position="1"/>
        <end position="20"/>
    </location>
</feature>
<dbReference type="EMBL" id="CP002065">
    <property type="protein sequence ID" value="ADJ17175.1"/>
    <property type="molecule type" value="Genomic_DNA"/>
</dbReference>
<dbReference type="OrthoDB" id="308309at2157"/>
<name>D8JD22_HALJB</name>
<feature type="region of interest" description="Disordered" evidence="1">
    <location>
        <begin position="329"/>
        <end position="349"/>
    </location>
</feature>
<dbReference type="InterPro" id="IPR058596">
    <property type="entry name" value="TraC-like_dom"/>
</dbReference>
<dbReference type="AlphaFoldDB" id="D8JD22"/>
<dbReference type="Gene3D" id="3.40.50.300">
    <property type="entry name" value="P-loop containing nucleotide triphosphate hydrolases"/>
    <property type="match status" value="2"/>
</dbReference>
<organism evidence="3 4">
    <name type="scientific">Halalkalicoccus jeotgali (strain DSM 18796 / CECT 7217 / JCM 14584 / KCTC 4019 / B3)</name>
    <dbReference type="NCBI Taxonomy" id="795797"/>
    <lineage>
        <taxon>Archaea</taxon>
        <taxon>Methanobacteriati</taxon>
        <taxon>Methanobacteriota</taxon>
        <taxon>Stenosarchaea group</taxon>
        <taxon>Halobacteria</taxon>
        <taxon>Halobacteriales</taxon>
        <taxon>Halococcaceae</taxon>
        <taxon>Halalkalicoccus</taxon>
    </lineage>
</organism>
<geneLocation type="plasmid" evidence="3 4">
    <name>3</name>
</geneLocation>
<dbReference type="KEGG" id="hje:HacjB3_19188"/>
<evidence type="ECO:0000313" key="4">
    <source>
        <dbReference type="Proteomes" id="UP000000390"/>
    </source>
</evidence>
<feature type="compositionally biased region" description="Basic and acidic residues" evidence="1">
    <location>
        <begin position="163"/>
        <end position="173"/>
    </location>
</feature>
<sequence>MSKTDDTPTEQTDTETPSIDADLQAAIKPGRIDRLVNGSPLEGILSHSPITEWFEPERGTIIQDFAAVQRAFKHEHAVELDGGHGVVGAIKVDPASMAMYEKDDLLLPINAFAGVLSTLPPHQRGMMVDIPRSVDYTDHQQSAKGHERRLRATIRSGTVDQPPTREIDPSVDKTEREAIQAVLEMEAGDEPDTWPLEVQADIAKERATIESFYENTTAKREHYIVLEANELDAARTLSGINGGLADLDFIGKPVKERRVRRLRENSDLTGIMVRELNRRLKSLQNGLEKLQGISARRLTSAEFTEVIADAYRPDDVTQIKHFTDMVRQSPVPGSEDAGDPNHNVSHPGNDVDFCEGISDVTDEDDLMHQYRTLVMPETFDPETDGSITLDGDTLSATLQVTGWPDVPPTAFLEPLYQYHRPGVDVKIATHFERQANPKRTAKNQEHSMEDRLEGQFGTFFEDYVQRKYDEASSFAESIDDTNFAVFSASLSVTIEASTRHWDEQTGEVNHSDHRLTDAIEDIEMILKRECGLDTARMDDRHDEGWQSSIPVCNNELGENVTLRADALARQWAYQYKNREDADGTMIGLHDYLREPTRVDVGDLENGHSMGIYGTIGSGKTTSLQHLVNSFKQHHDERDIPFKMILSTPLQDLKSLCDIYGGEWIRVGKDAAVNPLNVPYVPPEKYRNIKKGSPWHGFLNRFDTFLYAYYDMMDLANIGEKRDTWTLAAKEAQRRQGIERGDPESYRNPSATIPDVIEVLEDIVLDPDEFVRERLANEEGTLEKRQGVARDIITHDIEAFEPDGRFSHFCERSDLDLMDHDVIYLDHQDQEQDQRAGGLEMMMRLSDLHEQQKAFEGHTAMCVDEFHYMLSNPRSAGFFKRLHRHARHWGEWIMLATQEIGDLFETSTKDDGSTEVSLSESAEVIYNNQAMQLYHHTKEMNPTWADILDLTPRSQQYIRNADMGKKSDGYSQALFVVDEDQYPLRIEMSDDINPRQFAVYQHDPTDHPDTRMYLANYTDDQGRDPCNWGWT</sequence>
<dbReference type="InterPro" id="IPR027417">
    <property type="entry name" value="P-loop_NTPase"/>
</dbReference>
<evidence type="ECO:0000313" key="3">
    <source>
        <dbReference type="EMBL" id="ADJ17175.1"/>
    </source>
</evidence>
<dbReference type="eggNOG" id="arCOG04035">
    <property type="taxonomic scope" value="Archaea"/>
</dbReference>
<feature type="region of interest" description="Disordered" evidence="1">
    <location>
        <begin position="139"/>
        <end position="173"/>
    </location>
</feature>
<reference evidence="3 4" key="1">
    <citation type="journal article" date="2010" name="J. Bacteriol.">
        <title>Complete genome sequence of Halalkalicoccus jeotgali B3(T), an extremely halophilic archaeon.</title>
        <authorList>
            <person name="Roh S.W."/>
            <person name="Nam Y.D."/>
            <person name="Nam S.H."/>
            <person name="Choi S.H."/>
            <person name="Park H.S."/>
            <person name="Bae J.W."/>
        </authorList>
    </citation>
    <scope>NUCLEOTIDE SEQUENCE [LARGE SCALE GENOMIC DNA]</scope>
    <source>
        <strain evidence="4">DSM 18796 / CECT 7217 / JCM 14584 / KCTC 4019 / B3</strain>
        <plasmid evidence="4">3</plasmid>
    </source>
</reference>
<dbReference type="SUPFAM" id="SSF52540">
    <property type="entry name" value="P-loop containing nucleoside triphosphate hydrolases"/>
    <property type="match status" value="1"/>
</dbReference>
<dbReference type="Pfam" id="PF26593">
    <property type="entry name" value="TraC-like"/>
    <property type="match status" value="1"/>
</dbReference>